<evidence type="ECO:0000256" key="2">
    <source>
        <dbReference type="ARBA" id="ARBA00022475"/>
    </source>
</evidence>
<dbReference type="PANTHER" id="PTHR33695">
    <property type="entry name" value="LIPOPROTEIN SIGNAL PEPTIDASE"/>
    <property type="match status" value="1"/>
</dbReference>
<dbReference type="Proteomes" id="UP000612893">
    <property type="component" value="Unassembled WGS sequence"/>
</dbReference>
<keyword evidence="5 9" id="KW-0064">Aspartyl protease</keyword>
<dbReference type="EC" id="3.4.23.36" evidence="9"/>
<gene>
    <name evidence="9 12" type="primary">lspA</name>
    <name evidence="12" type="ORF">JF922_25190</name>
</gene>
<keyword evidence="8 9" id="KW-0472">Membrane</keyword>
<comment type="pathway">
    <text evidence="9">Protein modification; lipoprotein biosynthesis (signal peptide cleavage).</text>
</comment>
<evidence type="ECO:0000256" key="3">
    <source>
        <dbReference type="ARBA" id="ARBA00022670"/>
    </source>
</evidence>
<proteinExistence type="inferred from homology"/>
<feature type="active site" evidence="9">
    <location>
        <position position="134"/>
    </location>
</feature>
<sequence>MDQAPTRQLNRPPGASRYWKALQGRLLFFVVAALVFIADRISKGMVVANVALGTEKPVLPHVWITNTQNPGAAFGVAQEATAFFLVASMVVTVGLVFYAVRTPVGLWSGALLGLILGGTVGNGFDRLLHGTVTDFIALHFWPVFNVADSAISMGVVLLLIGYVLRQNGRSSG</sequence>
<keyword evidence="2 9" id="KW-1003">Cell membrane</keyword>
<dbReference type="InterPro" id="IPR001872">
    <property type="entry name" value="Peptidase_A8"/>
</dbReference>
<protein>
    <recommendedName>
        <fullName evidence="9">Lipoprotein signal peptidase</fullName>
        <ecNumber evidence="9">3.4.23.36</ecNumber>
    </recommendedName>
    <alternativeName>
        <fullName evidence="9">Prolipoprotein signal peptidase</fullName>
    </alternativeName>
    <alternativeName>
        <fullName evidence="9">Signal peptidase II</fullName>
        <shortName evidence="9">SPase II</shortName>
    </alternativeName>
</protein>
<dbReference type="GO" id="GO:0005886">
    <property type="term" value="C:plasma membrane"/>
    <property type="evidence" value="ECO:0007669"/>
    <property type="project" value="UniProtKB-SubCell"/>
</dbReference>
<keyword evidence="3 9" id="KW-0645">Protease</keyword>
<evidence type="ECO:0000256" key="9">
    <source>
        <dbReference type="HAMAP-Rule" id="MF_00161"/>
    </source>
</evidence>
<evidence type="ECO:0000256" key="1">
    <source>
        <dbReference type="ARBA" id="ARBA00006139"/>
    </source>
</evidence>
<evidence type="ECO:0000313" key="12">
    <source>
        <dbReference type="EMBL" id="MBJ7601355.1"/>
    </source>
</evidence>
<dbReference type="HAMAP" id="MF_00161">
    <property type="entry name" value="LspA"/>
    <property type="match status" value="1"/>
</dbReference>
<feature type="transmembrane region" description="Helical" evidence="9">
    <location>
        <begin position="21"/>
        <end position="38"/>
    </location>
</feature>
<reference evidence="12" key="1">
    <citation type="submission" date="2020-10" db="EMBL/GenBank/DDBJ databases">
        <title>Ca. Dormibacterota MAGs.</title>
        <authorList>
            <person name="Montgomery K."/>
        </authorList>
    </citation>
    <scope>NUCLEOTIDE SEQUENCE [LARGE SCALE GENOMIC DNA]</scope>
    <source>
        <strain evidence="12">SC8812_S17_10</strain>
    </source>
</reference>
<feature type="transmembrane region" description="Helical" evidence="9">
    <location>
        <begin position="144"/>
        <end position="164"/>
    </location>
</feature>
<dbReference type="PROSITE" id="PS00855">
    <property type="entry name" value="SPASE_II"/>
    <property type="match status" value="1"/>
</dbReference>
<dbReference type="EMBL" id="JAEKNR010000242">
    <property type="protein sequence ID" value="MBJ7601355.1"/>
    <property type="molecule type" value="Genomic_DNA"/>
</dbReference>
<keyword evidence="4 9" id="KW-0812">Transmembrane</keyword>
<feature type="active site" evidence="9">
    <location>
        <position position="148"/>
    </location>
</feature>
<evidence type="ECO:0000256" key="10">
    <source>
        <dbReference type="RuleBase" id="RU000594"/>
    </source>
</evidence>
<organism evidence="12 13">
    <name type="scientific">Candidatus Nephthysia bennettiae</name>
    <dbReference type="NCBI Taxonomy" id="3127016"/>
    <lineage>
        <taxon>Bacteria</taxon>
        <taxon>Bacillati</taxon>
        <taxon>Candidatus Dormiibacterota</taxon>
        <taxon>Candidatus Dormibacteria</taxon>
        <taxon>Candidatus Dormibacterales</taxon>
        <taxon>Candidatus Dormibacteraceae</taxon>
        <taxon>Candidatus Nephthysia</taxon>
    </lineage>
</organism>
<comment type="caution">
    <text evidence="12">The sequence shown here is derived from an EMBL/GenBank/DDBJ whole genome shotgun (WGS) entry which is preliminary data.</text>
</comment>
<keyword evidence="13" id="KW-1185">Reference proteome</keyword>
<dbReference type="NCBIfam" id="TIGR00077">
    <property type="entry name" value="lspA"/>
    <property type="match status" value="1"/>
</dbReference>
<comment type="subcellular location">
    <subcellularLocation>
        <location evidence="9">Cell membrane</location>
        <topology evidence="9">Multi-pass membrane protein</topology>
    </subcellularLocation>
</comment>
<evidence type="ECO:0000256" key="6">
    <source>
        <dbReference type="ARBA" id="ARBA00022801"/>
    </source>
</evidence>
<dbReference type="PANTHER" id="PTHR33695:SF1">
    <property type="entry name" value="LIPOPROTEIN SIGNAL PEPTIDASE"/>
    <property type="match status" value="1"/>
</dbReference>
<dbReference type="Pfam" id="PF01252">
    <property type="entry name" value="Peptidase_A8"/>
    <property type="match status" value="1"/>
</dbReference>
<dbReference type="GO" id="GO:0004190">
    <property type="term" value="F:aspartic-type endopeptidase activity"/>
    <property type="evidence" value="ECO:0007669"/>
    <property type="project" value="UniProtKB-UniRule"/>
</dbReference>
<comment type="similarity">
    <text evidence="1 9 11">Belongs to the peptidase A8 family.</text>
</comment>
<feature type="transmembrane region" description="Helical" evidence="9">
    <location>
        <begin position="106"/>
        <end position="124"/>
    </location>
</feature>
<dbReference type="AlphaFoldDB" id="A0A934N5G9"/>
<keyword evidence="7 9" id="KW-1133">Transmembrane helix</keyword>
<name>A0A934N5G9_9BACT</name>
<evidence type="ECO:0000256" key="8">
    <source>
        <dbReference type="ARBA" id="ARBA00023136"/>
    </source>
</evidence>
<feature type="transmembrane region" description="Helical" evidence="9">
    <location>
        <begin position="80"/>
        <end position="99"/>
    </location>
</feature>
<evidence type="ECO:0000256" key="4">
    <source>
        <dbReference type="ARBA" id="ARBA00022692"/>
    </source>
</evidence>
<comment type="catalytic activity">
    <reaction evidence="9 10">
        <text>Release of signal peptides from bacterial membrane prolipoproteins. Hydrolyzes -Xaa-Yaa-Zaa-|-(S,diacylglyceryl)Cys-, in which Xaa is hydrophobic (preferably Leu), and Yaa (Ala or Ser) and Zaa (Gly or Ala) have small, neutral side chains.</text>
        <dbReference type="EC" id="3.4.23.36"/>
    </reaction>
</comment>
<evidence type="ECO:0000256" key="11">
    <source>
        <dbReference type="RuleBase" id="RU004181"/>
    </source>
</evidence>
<evidence type="ECO:0000256" key="5">
    <source>
        <dbReference type="ARBA" id="ARBA00022750"/>
    </source>
</evidence>
<dbReference type="GO" id="GO:0006508">
    <property type="term" value="P:proteolysis"/>
    <property type="evidence" value="ECO:0007669"/>
    <property type="project" value="UniProtKB-KW"/>
</dbReference>
<keyword evidence="6 9" id="KW-0378">Hydrolase</keyword>
<comment type="function">
    <text evidence="9 10">This protein specifically catalyzes the removal of signal peptides from prolipoproteins.</text>
</comment>
<dbReference type="PRINTS" id="PR00781">
    <property type="entry name" value="LIPOSIGPTASE"/>
</dbReference>
<evidence type="ECO:0000313" key="13">
    <source>
        <dbReference type="Proteomes" id="UP000612893"/>
    </source>
</evidence>
<accession>A0A934N5G9</accession>
<dbReference type="RefSeq" id="WP_338205565.1">
    <property type="nucleotide sequence ID" value="NZ_JAEKNR010000242.1"/>
</dbReference>
<evidence type="ECO:0000256" key="7">
    <source>
        <dbReference type="ARBA" id="ARBA00022989"/>
    </source>
</evidence>